<dbReference type="InterPro" id="IPR029071">
    <property type="entry name" value="Ubiquitin-like_domsf"/>
</dbReference>
<feature type="compositionally biased region" description="Low complexity" evidence="1">
    <location>
        <begin position="158"/>
        <end position="197"/>
    </location>
</feature>
<dbReference type="AlphaFoldDB" id="A0A4Z0YLV4"/>
<dbReference type="Proteomes" id="UP000297716">
    <property type="component" value="Unassembled WGS sequence"/>
</dbReference>
<evidence type="ECO:0000313" key="5">
    <source>
        <dbReference type="EMBL" id="TGJ80431.1"/>
    </source>
</evidence>
<feature type="region of interest" description="Disordered" evidence="1">
    <location>
        <begin position="89"/>
        <end position="139"/>
    </location>
</feature>
<keyword evidence="2" id="KW-1133">Transmembrane helix</keyword>
<feature type="transmembrane region" description="Helical" evidence="2">
    <location>
        <begin position="294"/>
        <end position="314"/>
    </location>
</feature>
<dbReference type="Pfam" id="PF13373">
    <property type="entry name" value="Dsc3_C"/>
    <property type="match status" value="1"/>
</dbReference>
<gene>
    <name evidence="5" type="ORF">E0Z10_g8329</name>
</gene>
<feature type="domain" description="DSC E3 ubiquitin ligase complex subunit 3 C-terminal" evidence="4">
    <location>
        <begin position="202"/>
        <end position="342"/>
    </location>
</feature>
<organism evidence="5 6">
    <name type="scientific">Xylaria hypoxylon</name>
    <dbReference type="NCBI Taxonomy" id="37992"/>
    <lineage>
        <taxon>Eukaryota</taxon>
        <taxon>Fungi</taxon>
        <taxon>Dikarya</taxon>
        <taxon>Ascomycota</taxon>
        <taxon>Pezizomycotina</taxon>
        <taxon>Sordariomycetes</taxon>
        <taxon>Xylariomycetidae</taxon>
        <taxon>Xylariales</taxon>
        <taxon>Xylariaceae</taxon>
        <taxon>Xylaria</taxon>
    </lineage>
</organism>
<proteinExistence type="predicted"/>
<evidence type="ECO:0000256" key="1">
    <source>
        <dbReference type="SAM" id="MobiDB-lite"/>
    </source>
</evidence>
<dbReference type="OrthoDB" id="2556122at2759"/>
<dbReference type="PANTHER" id="PTHR28049:SF1">
    <property type="entry name" value="DSC E3 UBIQUITIN LIGASE COMPLEX SUBUNIT 3"/>
    <property type="match status" value="1"/>
</dbReference>
<dbReference type="Pfam" id="PF10302">
    <property type="entry name" value="Dsc3_N"/>
    <property type="match status" value="1"/>
</dbReference>
<dbReference type="GO" id="GO:0044695">
    <property type="term" value="C:Dsc E3 ubiquitin ligase complex"/>
    <property type="evidence" value="ECO:0007669"/>
    <property type="project" value="InterPro"/>
</dbReference>
<dbReference type="InterPro" id="IPR019413">
    <property type="entry name" value="Dsc3_ub-like_dom"/>
</dbReference>
<sequence length="349" mass="36822">MTTTAPKSPLPKAMSAAPPPLLLTIRFSAALPDLELDIPRPSATTVVSLKHLIRSRLDKAHARRRLRFIHGGKILPDTAVLSSVLRALPPPPSAASVRTENGPPADPERWRKEDDESGTGKSKSKGKSVPGRPEPAPRIYVNCSIGDELSLSELDSEAQAAALPPPTASSHPSHHPSSTAPGSGFRPGLGLTTGISTTSAPRGFDRLLSAGFTASEVHQLRLQFRSIHSSRYTPDTLPSPDSFRRMEDAWIDDNGAAMPTAATNTGADGGGGMLGMGGGGTDSDEVGLVGMVDVLIRGVITGFIWPLGSAGWLIREEGMSSDRWRFMVGVGVMFGVLIGFIRAISGDNK</sequence>
<dbReference type="EMBL" id="SKBN01000221">
    <property type="protein sequence ID" value="TGJ80431.1"/>
    <property type="molecule type" value="Genomic_DNA"/>
</dbReference>
<protein>
    <recommendedName>
        <fullName evidence="7">Ubiquitin-like domain-containing protein</fullName>
    </recommendedName>
</protein>
<dbReference type="Gene3D" id="3.10.20.90">
    <property type="entry name" value="Phosphatidylinositol 3-kinase Catalytic Subunit, Chain A, domain 1"/>
    <property type="match status" value="1"/>
</dbReference>
<evidence type="ECO:0000313" key="6">
    <source>
        <dbReference type="Proteomes" id="UP000297716"/>
    </source>
</evidence>
<dbReference type="PANTHER" id="PTHR28049">
    <property type="entry name" value="TRANSMEMBRANE PROTEIN YOR223W"/>
    <property type="match status" value="1"/>
</dbReference>
<evidence type="ECO:0000259" key="4">
    <source>
        <dbReference type="Pfam" id="PF13373"/>
    </source>
</evidence>
<name>A0A4Z0YLV4_9PEZI</name>
<comment type="caution">
    <text evidence="5">The sequence shown here is derived from an EMBL/GenBank/DDBJ whole genome shotgun (WGS) entry which is preliminary data.</text>
</comment>
<evidence type="ECO:0000256" key="2">
    <source>
        <dbReference type="SAM" id="Phobius"/>
    </source>
</evidence>
<dbReference type="GO" id="GO:0005783">
    <property type="term" value="C:endoplasmic reticulum"/>
    <property type="evidence" value="ECO:0007669"/>
    <property type="project" value="TreeGrafter"/>
</dbReference>
<reference evidence="5 6" key="1">
    <citation type="submission" date="2019-03" db="EMBL/GenBank/DDBJ databases">
        <title>Draft genome sequence of Xylaria hypoxylon DSM 108379, a ubiquitous saprotrophic-parasitic fungi on hardwood.</title>
        <authorList>
            <person name="Buettner E."/>
            <person name="Leonhardt S."/>
            <person name="Gebauer A.M."/>
            <person name="Liers C."/>
            <person name="Hofrichter M."/>
            <person name="Kellner H."/>
        </authorList>
    </citation>
    <scope>NUCLEOTIDE SEQUENCE [LARGE SCALE GENOMIC DNA]</scope>
    <source>
        <strain evidence="5 6">DSM 108379</strain>
    </source>
</reference>
<accession>A0A4Z0YLV4</accession>
<feature type="transmembrane region" description="Helical" evidence="2">
    <location>
        <begin position="326"/>
        <end position="345"/>
    </location>
</feature>
<feature type="domain" description="DSC E3 ubiquitin ligase complex subunit 3 ubiquitin-like" evidence="3">
    <location>
        <begin position="22"/>
        <end position="148"/>
    </location>
</feature>
<keyword evidence="2" id="KW-0472">Membrane</keyword>
<dbReference type="InterPro" id="IPR025390">
    <property type="entry name" value="Dsc3_C"/>
</dbReference>
<keyword evidence="6" id="KW-1185">Reference proteome</keyword>
<dbReference type="InterPro" id="IPR045226">
    <property type="entry name" value="Dsc3"/>
</dbReference>
<evidence type="ECO:0000259" key="3">
    <source>
        <dbReference type="Pfam" id="PF10302"/>
    </source>
</evidence>
<dbReference type="SUPFAM" id="SSF54236">
    <property type="entry name" value="Ubiquitin-like"/>
    <property type="match status" value="1"/>
</dbReference>
<feature type="region of interest" description="Disordered" evidence="1">
    <location>
        <begin position="156"/>
        <end position="197"/>
    </location>
</feature>
<keyword evidence="2" id="KW-0812">Transmembrane</keyword>
<evidence type="ECO:0008006" key="7">
    <source>
        <dbReference type="Google" id="ProtNLM"/>
    </source>
</evidence>